<reference evidence="1" key="1">
    <citation type="submission" date="2021-02" db="EMBL/GenBank/DDBJ databases">
        <authorList>
            <person name="Nowell W R."/>
        </authorList>
    </citation>
    <scope>NUCLEOTIDE SEQUENCE</scope>
</reference>
<dbReference type="EMBL" id="CAJNOT010002644">
    <property type="protein sequence ID" value="CAF1333197.1"/>
    <property type="molecule type" value="Genomic_DNA"/>
</dbReference>
<sequence>MVYHWTWDFLAECAADYQINKAPGINELRAIGKELNNESFDFFLDLETWFCSHRMGEQAVAQRHYEAKKVAA</sequence>
<gene>
    <name evidence="2" type="ORF">JBS370_LOCUS16616</name>
    <name evidence="1" type="ORF">ZHD862_LOCUS29641</name>
</gene>
<evidence type="ECO:0000313" key="1">
    <source>
        <dbReference type="EMBL" id="CAF1333197.1"/>
    </source>
</evidence>
<protein>
    <submittedName>
        <fullName evidence="1">Uncharacterized protein</fullName>
    </submittedName>
</protein>
<evidence type="ECO:0000313" key="3">
    <source>
        <dbReference type="Proteomes" id="UP000663864"/>
    </source>
</evidence>
<accession>A0A815G250</accession>
<comment type="caution">
    <text evidence="1">The sequence shown here is derived from an EMBL/GenBank/DDBJ whole genome shotgun (WGS) entry which is preliminary data.</text>
</comment>
<evidence type="ECO:0000313" key="2">
    <source>
        <dbReference type="EMBL" id="CAF3823628.1"/>
    </source>
</evidence>
<dbReference type="AlphaFoldDB" id="A0A815G250"/>
<dbReference type="Proteomes" id="UP000663836">
    <property type="component" value="Unassembled WGS sequence"/>
</dbReference>
<dbReference type="Proteomes" id="UP000663864">
    <property type="component" value="Unassembled WGS sequence"/>
</dbReference>
<proteinExistence type="predicted"/>
<name>A0A815G250_9BILA</name>
<dbReference type="EMBL" id="CAJOBD010001687">
    <property type="protein sequence ID" value="CAF3823628.1"/>
    <property type="molecule type" value="Genomic_DNA"/>
</dbReference>
<organism evidence="1 3">
    <name type="scientific">Rotaria sordida</name>
    <dbReference type="NCBI Taxonomy" id="392033"/>
    <lineage>
        <taxon>Eukaryota</taxon>
        <taxon>Metazoa</taxon>
        <taxon>Spiralia</taxon>
        <taxon>Gnathifera</taxon>
        <taxon>Rotifera</taxon>
        <taxon>Eurotatoria</taxon>
        <taxon>Bdelloidea</taxon>
        <taxon>Philodinida</taxon>
        <taxon>Philodinidae</taxon>
        <taxon>Rotaria</taxon>
    </lineage>
</organism>